<dbReference type="Proteomes" id="UP001177080">
    <property type="component" value="Unassembled WGS sequence"/>
</dbReference>
<comment type="caution">
    <text evidence="2">The sequence shown here is derived from an EMBL/GenBank/DDBJ whole genome shotgun (WGS) entry which is preliminary data.</text>
</comment>
<dbReference type="InterPro" id="IPR036182">
    <property type="entry name" value="PCuAC_sf"/>
</dbReference>
<dbReference type="PANTHER" id="PTHR36302">
    <property type="entry name" value="BLR7088 PROTEIN"/>
    <property type="match status" value="1"/>
</dbReference>
<dbReference type="RefSeq" id="WP_244760274.1">
    <property type="nucleotide sequence ID" value="NZ_JALJCJ010000002.1"/>
</dbReference>
<feature type="signal peptide" evidence="1">
    <location>
        <begin position="1"/>
        <end position="20"/>
    </location>
</feature>
<dbReference type="PANTHER" id="PTHR36302:SF1">
    <property type="entry name" value="COPPER CHAPERONE PCU(A)C"/>
    <property type="match status" value="1"/>
</dbReference>
<evidence type="ECO:0000313" key="2">
    <source>
        <dbReference type="EMBL" id="MDO6122589.1"/>
    </source>
</evidence>
<accession>A0ABT8XFR6</accession>
<dbReference type="InterPro" id="IPR007410">
    <property type="entry name" value="LpqE-like"/>
</dbReference>
<dbReference type="SUPFAM" id="SSF110087">
    <property type="entry name" value="DR1885-like metal-binding protein"/>
    <property type="match status" value="1"/>
</dbReference>
<proteinExistence type="predicted"/>
<keyword evidence="3" id="KW-1185">Reference proteome</keyword>
<evidence type="ECO:0000256" key="1">
    <source>
        <dbReference type="SAM" id="SignalP"/>
    </source>
</evidence>
<name>A0ABT8XFR6_9HYPH</name>
<protein>
    <submittedName>
        <fullName evidence="2">Copper chaperone PCu(A)C</fullName>
    </submittedName>
</protein>
<dbReference type="Gene3D" id="2.60.40.1890">
    <property type="entry name" value="PCu(A)C copper chaperone"/>
    <property type="match status" value="1"/>
</dbReference>
<dbReference type="Pfam" id="PF04314">
    <property type="entry name" value="PCuAC"/>
    <property type="match status" value="1"/>
</dbReference>
<evidence type="ECO:0000313" key="3">
    <source>
        <dbReference type="Proteomes" id="UP001177080"/>
    </source>
</evidence>
<feature type="chain" id="PRO_5045448998" evidence="1">
    <location>
        <begin position="21"/>
        <end position="166"/>
    </location>
</feature>
<dbReference type="InterPro" id="IPR058248">
    <property type="entry name" value="Lxx211020-like"/>
</dbReference>
<gene>
    <name evidence="2" type="ORF">GB928_015465</name>
</gene>
<dbReference type="EMBL" id="WHSC02000006">
    <property type="protein sequence ID" value="MDO6122589.1"/>
    <property type="molecule type" value="Genomic_DNA"/>
</dbReference>
<keyword evidence="1" id="KW-0732">Signal</keyword>
<organism evidence="2 3">
    <name type="scientific">Shinella curvata</name>
    <dbReference type="NCBI Taxonomy" id="1817964"/>
    <lineage>
        <taxon>Bacteria</taxon>
        <taxon>Pseudomonadati</taxon>
        <taxon>Pseudomonadota</taxon>
        <taxon>Alphaproteobacteria</taxon>
        <taxon>Hyphomicrobiales</taxon>
        <taxon>Rhizobiaceae</taxon>
        <taxon>Shinella</taxon>
    </lineage>
</organism>
<reference evidence="2" key="1">
    <citation type="submission" date="2022-04" db="EMBL/GenBank/DDBJ databases">
        <title>Shinella lacus sp. nov., a novel member of the genus Shinella from water.</title>
        <authorList>
            <person name="Deng Y."/>
        </authorList>
    </citation>
    <scope>NUCLEOTIDE SEQUENCE</scope>
    <source>
        <strain evidence="2">JCM 31239</strain>
    </source>
</reference>
<sequence length="166" mass="17230">MKNLLASIVALALSASVAFAHDFTVGTLEVHHPASKATLPGQPVGGGFMSIANKGAEADRLVSITAPDVSDDVQIHEMAIENDVMKMRQLPDGIEIPAGATVELKSGGLHVMFMKIKHPFKEGESFKATLNFENAGALDVDFTIGSAKPGNATDAEGGANHEGHGG</sequence>